<keyword evidence="2" id="KW-0808">Transferase</keyword>
<dbReference type="Proteomes" id="UP001149719">
    <property type="component" value="Unassembled WGS sequence"/>
</dbReference>
<keyword evidence="4" id="KW-1185">Reference proteome</keyword>
<evidence type="ECO:0000256" key="1">
    <source>
        <dbReference type="ARBA" id="ARBA00005686"/>
    </source>
</evidence>
<gene>
    <name evidence="3" type="ORF">O1D97_00545</name>
</gene>
<protein>
    <recommendedName>
        <fullName evidence="2">RTX toxin-activating lysine-acyltransferase</fullName>
        <ecNumber evidence="2">2.3.1.-</ecNumber>
    </recommendedName>
</protein>
<dbReference type="EMBL" id="JAPUBN010000003">
    <property type="protein sequence ID" value="MCZ2720167.1"/>
    <property type="molecule type" value="Genomic_DNA"/>
</dbReference>
<comment type="similarity">
    <text evidence="1 2">Belongs to the RTX toxin acyltransferase family.</text>
</comment>
<reference evidence="3" key="1">
    <citation type="submission" date="2022-12" db="EMBL/GenBank/DDBJ databases">
        <title>Marinomonas 15G1-11 sp. nov, isolated from marine algae.</title>
        <authorList>
            <person name="Butt M."/>
            <person name="Choi D.G."/>
            <person name="Kim J.M."/>
            <person name="Lee J.K."/>
            <person name="Baek J.H."/>
            <person name="Jeon C.O."/>
        </authorList>
    </citation>
    <scope>NUCLEOTIDE SEQUENCE</scope>
    <source>
        <strain evidence="3">15G1-11</strain>
    </source>
</reference>
<dbReference type="RefSeq" id="WP_269121846.1">
    <property type="nucleotide sequence ID" value="NZ_JAPUBN010000003.1"/>
</dbReference>
<evidence type="ECO:0000313" key="3">
    <source>
        <dbReference type="EMBL" id="MCZ2720167.1"/>
    </source>
</evidence>
<name>A0ABT4JQ76_9GAMM</name>
<dbReference type="PRINTS" id="PR01489">
    <property type="entry name" value="RTXTOXINC"/>
</dbReference>
<evidence type="ECO:0000313" key="4">
    <source>
        <dbReference type="Proteomes" id="UP001149719"/>
    </source>
</evidence>
<comment type="function">
    <text evidence="2">Involved in fatty acylation of protoxin at internal lysine residues, thereby converting it to the active toxin.</text>
</comment>
<dbReference type="Pfam" id="PF02794">
    <property type="entry name" value="HlyC"/>
    <property type="match status" value="1"/>
</dbReference>
<keyword evidence="2" id="KW-0204">Cytolysis</keyword>
<keyword evidence="2" id="KW-0963">Cytoplasm</keyword>
<comment type="subcellular location">
    <subcellularLocation>
        <location evidence="2">Cytoplasm</location>
    </subcellularLocation>
</comment>
<evidence type="ECO:0000256" key="2">
    <source>
        <dbReference type="RuleBase" id="RU368102"/>
    </source>
</evidence>
<organism evidence="3 4">
    <name type="scientific">Marinomonas phaeophyticola</name>
    <dbReference type="NCBI Taxonomy" id="3004091"/>
    <lineage>
        <taxon>Bacteria</taxon>
        <taxon>Pseudomonadati</taxon>
        <taxon>Pseudomonadota</taxon>
        <taxon>Gammaproteobacteria</taxon>
        <taxon>Oceanospirillales</taxon>
        <taxon>Oceanospirillaceae</taxon>
        <taxon>Marinomonas</taxon>
    </lineage>
</organism>
<comment type="caution">
    <text evidence="3">The sequence shown here is derived from an EMBL/GenBank/DDBJ whole genome shotgun (WGS) entry which is preliminary data.</text>
</comment>
<accession>A0ABT4JQ76</accession>
<dbReference type="EC" id="2.3.1.-" evidence="2"/>
<proteinExistence type="inferred from homology"/>
<sequence>MDFGTSLGMCVWLMSHSNYHKQWNMRNLDLEIMAPLAHNQIKIYLDQDQTPVGFATWAWIGDEQREKVLDDNGVLNFDEWNSGKYLLFHDYVAPWGHAKTILKDLRTNVFPNETAFSLGRNSDGTIRKVYQWKGINVTKKFLKIHHEI</sequence>
<keyword evidence="2" id="KW-0012">Acyltransferase</keyword>
<dbReference type="InterPro" id="IPR003996">
    <property type="entry name" value="RTX_toxin-activating_protC_bac"/>
</dbReference>